<protein>
    <submittedName>
        <fullName evidence="1">Uncharacterized protein</fullName>
    </submittedName>
</protein>
<organism evidence="1 2">
    <name type="scientific">Vibrio phage ValKK3</name>
    <dbReference type="NCBI Taxonomy" id="1610855"/>
    <lineage>
        <taxon>Viruses</taxon>
        <taxon>Duplodnaviria</taxon>
        <taxon>Heunggongvirae</taxon>
        <taxon>Uroviricota</taxon>
        <taxon>Caudoviricetes</taxon>
        <taxon>Pantevenvirales</taxon>
        <taxon>Straboviridae</taxon>
        <taxon>Schizotequatrovirus</taxon>
        <taxon>Schizotequatrovirus valkk3</taxon>
    </lineage>
</organism>
<name>A0A0D4DAK4_9CAUD</name>
<dbReference type="GeneID" id="26628405"/>
<dbReference type="KEGG" id="vg:26628405"/>
<proteinExistence type="predicted"/>
<dbReference type="OrthoDB" id="35447at10239"/>
<reference evidence="1 2" key="1">
    <citation type="journal article" date="2016" name="Genom Data">
        <title>Complete genome sequence of a giant Vibrio phage ValKK3 infecting Vibrio alginolyticus.</title>
        <authorList>
            <person name="Lal T.M."/>
            <person name="Sano M."/>
            <person name="Hatai K."/>
            <person name="Ransangan J."/>
        </authorList>
    </citation>
    <scope>NUCLEOTIDE SEQUENCE [LARGE SCALE GENOMIC DNA]</scope>
</reference>
<evidence type="ECO:0000313" key="2">
    <source>
        <dbReference type="Proteomes" id="UP000202888"/>
    </source>
</evidence>
<dbReference type="Proteomes" id="UP000202888">
    <property type="component" value="Segment"/>
</dbReference>
<sequence>MRAIEKSEIIKEIRAMATEMSNDNALLADSYEYSCCTVVNRVSDLFEARYDLSKREKARLYAPCNEHVEEAGLEFVKTVIADSYGVLGFILPEDTIDELQDDFDWGLAGAFVHAIARAYGPLNKEHFVAARKAWLKFLSQYEGK</sequence>
<dbReference type="RefSeq" id="YP_009201182.1">
    <property type="nucleotide sequence ID" value="NC_028829.1"/>
</dbReference>
<accession>A0A0D4DAK4</accession>
<keyword evidence="2" id="KW-1185">Reference proteome</keyword>
<evidence type="ECO:0000313" key="1">
    <source>
        <dbReference type="EMBL" id="AJT60920.1"/>
    </source>
</evidence>
<dbReference type="EMBL" id="KP671755">
    <property type="protein sequence ID" value="AJT60920.1"/>
    <property type="molecule type" value="Genomic_DNA"/>
</dbReference>